<dbReference type="RefSeq" id="WP_019130662.1">
    <property type="nucleotide sequence ID" value="NZ_AP019735.1"/>
</dbReference>
<comment type="catalytic activity">
    <reaction evidence="6 8">
        <text>dCMP + ATP = dCDP + ADP</text>
        <dbReference type="Rhea" id="RHEA:25094"/>
        <dbReference type="ChEBI" id="CHEBI:30616"/>
        <dbReference type="ChEBI" id="CHEBI:57566"/>
        <dbReference type="ChEBI" id="CHEBI:58593"/>
        <dbReference type="ChEBI" id="CHEBI:456216"/>
        <dbReference type="EC" id="2.7.4.25"/>
    </reaction>
</comment>
<evidence type="ECO:0000256" key="3">
    <source>
        <dbReference type="ARBA" id="ARBA00022741"/>
    </source>
</evidence>
<dbReference type="KEGG" id="acou:A5CBH24_11930"/>
<evidence type="ECO:0000256" key="6">
    <source>
        <dbReference type="ARBA" id="ARBA00047615"/>
    </source>
</evidence>
<dbReference type="NCBIfam" id="TIGR00017">
    <property type="entry name" value="cmk"/>
    <property type="match status" value="1"/>
</dbReference>
<organism evidence="9 10">
    <name type="scientific">Alistipes communis</name>
    <dbReference type="NCBI Taxonomy" id="2585118"/>
    <lineage>
        <taxon>Bacteria</taxon>
        <taxon>Pseudomonadati</taxon>
        <taxon>Bacteroidota</taxon>
        <taxon>Bacteroidia</taxon>
        <taxon>Bacteroidales</taxon>
        <taxon>Rikenellaceae</taxon>
        <taxon>Alistipes</taxon>
    </lineage>
</organism>
<evidence type="ECO:0000256" key="2">
    <source>
        <dbReference type="ARBA" id="ARBA00022679"/>
    </source>
</evidence>
<dbReference type="SUPFAM" id="SSF52540">
    <property type="entry name" value="P-loop containing nucleoside triphosphate hydrolases"/>
    <property type="match status" value="1"/>
</dbReference>
<evidence type="ECO:0000313" key="9">
    <source>
        <dbReference type="EMBL" id="BBL03880.1"/>
    </source>
</evidence>
<dbReference type="HAMAP" id="MF_00238">
    <property type="entry name" value="Cytidyl_kinase_type1"/>
    <property type="match status" value="1"/>
</dbReference>
<dbReference type="Pfam" id="PF02224">
    <property type="entry name" value="Cytidylate_kin"/>
    <property type="match status" value="1"/>
</dbReference>
<evidence type="ECO:0000256" key="5">
    <source>
        <dbReference type="ARBA" id="ARBA00022840"/>
    </source>
</evidence>
<feature type="binding site" evidence="8">
    <location>
        <begin position="17"/>
        <end position="25"/>
    </location>
    <ligand>
        <name>ATP</name>
        <dbReference type="ChEBI" id="CHEBI:30616"/>
    </ligand>
</feature>
<dbReference type="GeneID" id="78341913"/>
<comment type="catalytic activity">
    <reaction evidence="7 8">
        <text>CMP + ATP = CDP + ADP</text>
        <dbReference type="Rhea" id="RHEA:11600"/>
        <dbReference type="ChEBI" id="CHEBI:30616"/>
        <dbReference type="ChEBI" id="CHEBI:58069"/>
        <dbReference type="ChEBI" id="CHEBI:60377"/>
        <dbReference type="ChEBI" id="CHEBI:456216"/>
        <dbReference type="EC" id="2.7.4.25"/>
    </reaction>
</comment>
<dbReference type="EC" id="2.7.4.25" evidence="8"/>
<keyword evidence="5 8" id="KW-0067">ATP-binding</keyword>
<dbReference type="InterPro" id="IPR003136">
    <property type="entry name" value="Cytidylate_kin"/>
</dbReference>
<dbReference type="GO" id="GO:0005829">
    <property type="term" value="C:cytosol"/>
    <property type="evidence" value="ECO:0007669"/>
    <property type="project" value="TreeGrafter"/>
</dbReference>
<dbReference type="OrthoDB" id="9807434at2"/>
<accession>A0A4Y1XTT1</accession>
<dbReference type="InterPro" id="IPR027417">
    <property type="entry name" value="P-loop_NTPase"/>
</dbReference>
<keyword evidence="3 8" id="KW-0547">Nucleotide-binding</keyword>
<dbReference type="GO" id="GO:0015949">
    <property type="term" value="P:nucleobase-containing small molecule interconversion"/>
    <property type="evidence" value="ECO:0007669"/>
    <property type="project" value="TreeGrafter"/>
</dbReference>
<comment type="subcellular location">
    <subcellularLocation>
        <location evidence="8">Cytoplasm</location>
    </subcellularLocation>
</comment>
<dbReference type="AlphaFoldDB" id="A0A3D2BEL9"/>
<evidence type="ECO:0000256" key="1">
    <source>
        <dbReference type="ARBA" id="ARBA00009427"/>
    </source>
</evidence>
<dbReference type="GO" id="GO:0036431">
    <property type="term" value="F:dCMP kinase activity"/>
    <property type="evidence" value="ECO:0007669"/>
    <property type="project" value="InterPro"/>
</dbReference>
<evidence type="ECO:0000313" key="10">
    <source>
        <dbReference type="Proteomes" id="UP000318946"/>
    </source>
</evidence>
<reference evidence="10" key="1">
    <citation type="submission" date="2019-06" db="EMBL/GenBank/DDBJ databases">
        <title>Alistipes onderdonkii subsp. vulgaris subsp. nov., Alistipes dispar sp. nov. and Alistipes communis sp. nov., isolated from human faeces, and creation of Alistipes onderdonkii subsp. onderdonkii subsp. nov.</title>
        <authorList>
            <person name="Sakamoto M."/>
            <person name="Ikeyama N."/>
            <person name="Ogata Y."/>
            <person name="Suda W."/>
            <person name="Iino T."/>
            <person name="Hattori M."/>
            <person name="Ohkuma M."/>
        </authorList>
    </citation>
    <scope>NUCLEOTIDE SEQUENCE [LARGE SCALE GENOMIC DNA]</scope>
    <source>
        <strain evidence="10">5CBH24</strain>
    </source>
</reference>
<evidence type="ECO:0000256" key="7">
    <source>
        <dbReference type="ARBA" id="ARBA00048478"/>
    </source>
</evidence>
<dbReference type="STRING" id="1118061.GCA_000311925_01448"/>
<name>A0A3D2BEL9_9BACT</name>
<keyword evidence="4 8" id="KW-0418">Kinase</keyword>
<dbReference type="CDD" id="cd02020">
    <property type="entry name" value="CMPK"/>
    <property type="match status" value="1"/>
</dbReference>
<dbReference type="EMBL" id="AP019735">
    <property type="protein sequence ID" value="BBL03880.1"/>
    <property type="molecule type" value="Genomic_DNA"/>
</dbReference>
<protein>
    <recommendedName>
        <fullName evidence="8">Cytidylate kinase</fullName>
        <shortName evidence="8">CK</shortName>
        <ecNumber evidence="8">2.7.4.25</ecNumber>
    </recommendedName>
    <alternativeName>
        <fullName evidence="8">Cytidine monophosphate kinase</fullName>
        <shortName evidence="8">CMP kinase</shortName>
    </alternativeName>
</protein>
<keyword evidence="10" id="KW-1185">Reference proteome</keyword>
<dbReference type="GO" id="GO:0005524">
    <property type="term" value="F:ATP binding"/>
    <property type="evidence" value="ECO:0007669"/>
    <property type="project" value="UniProtKB-UniRule"/>
</dbReference>
<dbReference type="PANTHER" id="PTHR21299">
    <property type="entry name" value="CYTIDYLATE KINASE/PANTOATE-BETA-ALANINE LIGASE"/>
    <property type="match status" value="1"/>
</dbReference>
<accession>A0A3D2BEL9</accession>
<dbReference type="Gene3D" id="3.40.50.300">
    <property type="entry name" value="P-loop containing nucleotide triphosphate hydrolases"/>
    <property type="match status" value="1"/>
</dbReference>
<dbReference type="InterPro" id="IPR011994">
    <property type="entry name" value="Cytidylate_kinase_dom"/>
</dbReference>
<dbReference type="Proteomes" id="UP000318946">
    <property type="component" value="Chromosome"/>
</dbReference>
<gene>
    <name evidence="8 9" type="primary">cmk</name>
    <name evidence="9" type="ORF">A5CBH24_11930</name>
</gene>
<evidence type="ECO:0000256" key="4">
    <source>
        <dbReference type="ARBA" id="ARBA00022777"/>
    </source>
</evidence>
<keyword evidence="8" id="KW-0963">Cytoplasm</keyword>
<evidence type="ECO:0000256" key="8">
    <source>
        <dbReference type="HAMAP-Rule" id="MF_00238"/>
    </source>
</evidence>
<accession>A0A4Y1WS42</accession>
<keyword evidence="2 8" id="KW-0808">Transferase</keyword>
<sequence>MCTDRDTNKKIVIAIDGFSSCGKSTFAKAIARRLGYIFIDTGAMYRAVTLYALEHGAIRSGMVDEEAVVRLLPDICIDFRFNPERGASDIYVDGDRVEGKIRTIEVSNCVSAVSSICEVRAKLVAMQQQMGRRRGVVMDGRDIGTTVFPDAELKIFMTARPSVRARRRYDELRAKGDEVSYEEILQNVLSRDKADMTRAISPLRKADDAVVLDNSCMTVAEQMEWFEKEFRRAIGDGR</sequence>
<dbReference type="PANTHER" id="PTHR21299:SF2">
    <property type="entry name" value="CYTIDYLATE KINASE"/>
    <property type="match status" value="1"/>
</dbReference>
<proteinExistence type="inferred from homology"/>
<comment type="similarity">
    <text evidence="1 8">Belongs to the cytidylate kinase family. Type 1 subfamily.</text>
</comment>
<dbReference type="GO" id="GO:0006220">
    <property type="term" value="P:pyrimidine nucleotide metabolic process"/>
    <property type="evidence" value="ECO:0007669"/>
    <property type="project" value="UniProtKB-UniRule"/>
</dbReference>